<proteinExistence type="predicted"/>
<dbReference type="EMBL" id="AMCI01002510">
    <property type="protein sequence ID" value="EJX02521.1"/>
    <property type="molecule type" value="Genomic_DNA"/>
</dbReference>
<reference evidence="1" key="1">
    <citation type="journal article" date="2012" name="PLoS ONE">
        <title>Gene sets for utilization of primary and secondary nutrition supplies in the distal gut of endangered iberian lynx.</title>
        <authorList>
            <person name="Alcaide M."/>
            <person name="Messina E."/>
            <person name="Richter M."/>
            <person name="Bargiela R."/>
            <person name="Peplies J."/>
            <person name="Huws S.A."/>
            <person name="Newbold C.J."/>
            <person name="Golyshin P.N."/>
            <person name="Simon M.A."/>
            <person name="Lopez G."/>
            <person name="Yakimov M.M."/>
            <person name="Ferrer M."/>
        </authorList>
    </citation>
    <scope>NUCLEOTIDE SEQUENCE</scope>
</reference>
<comment type="caution">
    <text evidence="1">The sequence shown here is derived from an EMBL/GenBank/DDBJ whole genome shotgun (WGS) entry which is preliminary data.</text>
</comment>
<accession>J9CQT6</accession>
<name>J9CQT6_9ZZZZ</name>
<gene>
    <name evidence="1" type="ORF">EVA_09366</name>
</gene>
<organism evidence="1">
    <name type="scientific">gut metagenome</name>
    <dbReference type="NCBI Taxonomy" id="749906"/>
    <lineage>
        <taxon>unclassified sequences</taxon>
        <taxon>metagenomes</taxon>
        <taxon>organismal metagenomes</taxon>
    </lineage>
</organism>
<sequence length="94" mass="9969">MGLFYKLMVVFYVSACVGVLQNAGEEVGCELEFAILAGAENDALRYSAGSHYGQGLGEDTFIDEDHVGSGFLLCPAAQGVHHADSFGCCRGFVE</sequence>
<protein>
    <submittedName>
        <fullName evidence="1">Uncharacterized protein</fullName>
    </submittedName>
</protein>
<evidence type="ECO:0000313" key="1">
    <source>
        <dbReference type="EMBL" id="EJX02521.1"/>
    </source>
</evidence>
<dbReference type="AlphaFoldDB" id="J9CQT6"/>